<dbReference type="SMART" id="SM00233">
    <property type="entry name" value="PH"/>
    <property type="match status" value="1"/>
</dbReference>
<dbReference type="PROSITE" id="PS50200">
    <property type="entry name" value="RA"/>
    <property type="match status" value="1"/>
</dbReference>
<dbReference type="InterPro" id="IPR051724">
    <property type="entry name" value="Actin_motor_Myosin"/>
</dbReference>
<accession>A0ABS2Z608</accession>
<dbReference type="CDD" id="cd14473">
    <property type="entry name" value="FERM_B-lobe"/>
    <property type="match status" value="1"/>
</dbReference>
<gene>
    <name evidence="6" type="primary">Myo10_4</name>
    <name evidence="6" type="ORF">GTO92_0004027</name>
</gene>
<dbReference type="PANTHER" id="PTHR46049:SF5">
    <property type="entry name" value="PLECKSTRIN HOMOLOGY DOMAIN-CONTAINING FAMILY H MEMBER 3"/>
    <property type="match status" value="1"/>
</dbReference>
<feature type="domain" description="PH" evidence="2">
    <location>
        <begin position="46"/>
        <end position="147"/>
    </location>
</feature>
<name>A0ABS2Z608_POLSE</name>
<dbReference type="InterPro" id="IPR019748">
    <property type="entry name" value="FERM_central"/>
</dbReference>
<evidence type="ECO:0000259" key="4">
    <source>
        <dbReference type="PROSITE" id="PS50200"/>
    </source>
</evidence>
<dbReference type="InterPro" id="IPR019749">
    <property type="entry name" value="Band_41_domain"/>
</dbReference>
<feature type="non-terminal residue" evidence="6">
    <location>
        <position position="796"/>
    </location>
</feature>
<dbReference type="Proteomes" id="UP001166052">
    <property type="component" value="Unassembled WGS sequence"/>
</dbReference>
<dbReference type="InterPro" id="IPR000857">
    <property type="entry name" value="MyTH4_dom"/>
</dbReference>
<dbReference type="InterPro" id="IPR000299">
    <property type="entry name" value="FERM_domain"/>
</dbReference>
<dbReference type="SMART" id="SM00295">
    <property type="entry name" value="B41"/>
    <property type="match status" value="1"/>
</dbReference>
<dbReference type="SUPFAM" id="SSF47031">
    <property type="entry name" value="Second domain of FERM"/>
    <property type="match status" value="1"/>
</dbReference>
<dbReference type="InterPro" id="IPR035963">
    <property type="entry name" value="FERM_2"/>
</dbReference>
<organism evidence="6 7">
    <name type="scientific">Polypterus senegalus</name>
    <name type="common">Senegal bichir</name>
    <dbReference type="NCBI Taxonomy" id="55291"/>
    <lineage>
        <taxon>Eukaryota</taxon>
        <taxon>Metazoa</taxon>
        <taxon>Chordata</taxon>
        <taxon>Craniata</taxon>
        <taxon>Vertebrata</taxon>
        <taxon>Euteleostomi</taxon>
        <taxon>Actinopterygii</taxon>
        <taxon>Polypteriformes</taxon>
        <taxon>Polypteridae</taxon>
        <taxon>Polypterus</taxon>
    </lineage>
</organism>
<keyword evidence="7" id="KW-1185">Reference proteome</keyword>
<dbReference type="InterPro" id="IPR000159">
    <property type="entry name" value="RA_dom"/>
</dbReference>
<feature type="domain" description="Ras-associating" evidence="4">
    <location>
        <begin position="440"/>
        <end position="488"/>
    </location>
</feature>
<dbReference type="Gene3D" id="3.10.20.90">
    <property type="entry name" value="Phosphatidylinositol 3-kinase Catalytic Subunit, Chain A, domain 1"/>
    <property type="match status" value="1"/>
</dbReference>
<feature type="domain" description="FERM" evidence="3">
    <location>
        <begin position="442"/>
        <end position="796"/>
    </location>
</feature>
<feature type="non-terminal residue" evidence="6">
    <location>
        <position position="1"/>
    </location>
</feature>
<comment type="caution">
    <text evidence="6">The sequence shown here is derived from an EMBL/GenBank/DDBJ whole genome shotgun (WGS) entry which is preliminary data.</text>
</comment>
<dbReference type="InterPro" id="IPR029071">
    <property type="entry name" value="Ubiquitin-like_domsf"/>
</dbReference>
<dbReference type="Gene3D" id="2.30.29.30">
    <property type="entry name" value="Pleckstrin-homology domain (PH domain)/Phosphotyrosine-binding domain (PTB)"/>
    <property type="match status" value="2"/>
</dbReference>
<feature type="domain" description="MyTH4" evidence="5">
    <location>
        <begin position="185"/>
        <end position="341"/>
    </location>
</feature>
<feature type="region of interest" description="Disordered" evidence="1">
    <location>
        <begin position="317"/>
        <end position="337"/>
    </location>
</feature>
<dbReference type="Pfam" id="PF00784">
    <property type="entry name" value="MyTH4"/>
    <property type="match status" value="1"/>
</dbReference>
<dbReference type="Gene3D" id="1.25.40.530">
    <property type="entry name" value="MyTH4 domain"/>
    <property type="match status" value="1"/>
</dbReference>
<reference evidence="6" key="1">
    <citation type="journal article" date="2021" name="Cell">
        <title>Tracing the genetic footprints of vertebrate landing in non-teleost ray-finned fishes.</title>
        <authorList>
            <person name="Bi X."/>
            <person name="Wang K."/>
            <person name="Yang L."/>
            <person name="Pan H."/>
            <person name="Jiang H."/>
            <person name="Wei Q."/>
            <person name="Fang M."/>
            <person name="Yu H."/>
            <person name="Zhu C."/>
            <person name="Cai Y."/>
            <person name="He Y."/>
            <person name="Gan X."/>
            <person name="Zeng H."/>
            <person name="Yu D."/>
            <person name="Zhu Y."/>
            <person name="Jiang H."/>
            <person name="Qiu Q."/>
            <person name="Yang H."/>
            <person name="Zhang Y.E."/>
            <person name="Wang W."/>
            <person name="Zhu M."/>
            <person name="He S."/>
            <person name="Zhang G."/>
        </authorList>
    </citation>
    <scope>NUCLEOTIDE SEQUENCE</scope>
    <source>
        <strain evidence="6">Bchr_001</strain>
    </source>
</reference>
<dbReference type="Pfam" id="PF21989">
    <property type="entry name" value="RA_2"/>
    <property type="match status" value="1"/>
</dbReference>
<dbReference type="PANTHER" id="PTHR46049">
    <property type="entry name" value="AGAP003327-PA"/>
    <property type="match status" value="1"/>
</dbReference>
<dbReference type="InterPro" id="IPR001849">
    <property type="entry name" value="PH_domain"/>
</dbReference>
<proteinExistence type="predicted"/>
<evidence type="ECO:0000313" key="7">
    <source>
        <dbReference type="Proteomes" id="UP001166052"/>
    </source>
</evidence>
<dbReference type="InterPro" id="IPR011993">
    <property type="entry name" value="PH-like_dom_sf"/>
</dbReference>
<dbReference type="PROSITE" id="PS50057">
    <property type="entry name" value="FERM_3"/>
    <property type="match status" value="1"/>
</dbReference>
<sequence length="796" mass="90969">MSSPVLHRAQLNPASVTPKTDVSEIPEEMRSLIIEKNKGTIEDDSSLLVKGWLYKEVHGTWLRQRKHWFVLTQDALEYYSSDERNAKRLGMLVLTSLCTVIWPDKQTYKETGYWNVAVYGRKLCYRLSTKHFNEAIHWACAIQKVIESKAPVETPTQLLIRDIEENKFNPEAVENIYRHNSILKYTQSPLYAPLLPFQYGSVEHKIYSNSSSKGYSTLRDEAVKIFNSIQQLETARDAVPLIQGVLQTCQDLQPLRDEVYCQLIKQTSGVSSPETEAHLRYWQLLTCMSCTFLPGLPVLKYLRFHLKRSERAGVTMVRSSGRRVGGEKKKRPKTSKNGVEFSKLNYRTHRIVFLMKATELHSDVILGKATRSRFLQAECQMTLREEHLVGAFVLTTEIQSKHPDTEVDNYAAFIAEALEKTRGRELVPSWEEIHILMNRQEMVCTVHCPGQEVSQVPISSHTTAEEVVKKMVQHLGLQHSPNTFALYEQNCHREWLVASSSIVADVLTKFENLTSKDPDSQWRLCFKVYCFLDTDNIPIDSVEFLLLFEQAHEMVVRGHLPTSEDDLQYLAALRLQSLNGDFNLHAPVPPLEELFPGHLIEVRALASARMLLTKPPNCSSRFHAGFLSGALHNGLWGQMAAHKQKAEEDLRLRSRMKEEGLSVMAAIVERWKLLQGLSREDAVTTYLSIVKQWSGFGSTLYDIDFYVVNVPTLWEKRKGSSACLNKNESSTENCLHRVWLGIAAQEVSLYKQGHREPFECFSYNQISSFGICEGNTFKIIMAEKELIFETSSLRKV</sequence>
<evidence type="ECO:0000259" key="5">
    <source>
        <dbReference type="PROSITE" id="PS51016"/>
    </source>
</evidence>
<dbReference type="InterPro" id="IPR038185">
    <property type="entry name" value="MyTH4_dom_sf"/>
</dbReference>
<dbReference type="InterPro" id="IPR014352">
    <property type="entry name" value="FERM/acyl-CoA-bd_prot_sf"/>
</dbReference>
<dbReference type="SUPFAM" id="SSF54236">
    <property type="entry name" value="Ubiquitin-like"/>
    <property type="match status" value="1"/>
</dbReference>
<protein>
    <submittedName>
        <fullName evidence="6">MYO10 protein</fullName>
    </submittedName>
</protein>
<dbReference type="Pfam" id="PF00373">
    <property type="entry name" value="FERM_M"/>
    <property type="match status" value="1"/>
</dbReference>
<dbReference type="SMART" id="SM00139">
    <property type="entry name" value="MyTH4"/>
    <property type="match status" value="1"/>
</dbReference>
<dbReference type="EMBL" id="JAAWVN010026639">
    <property type="protein sequence ID" value="MBN3294470.1"/>
    <property type="molecule type" value="Genomic_DNA"/>
</dbReference>
<evidence type="ECO:0000259" key="3">
    <source>
        <dbReference type="PROSITE" id="PS50057"/>
    </source>
</evidence>
<dbReference type="PROSITE" id="PS50003">
    <property type="entry name" value="PH_DOMAIN"/>
    <property type="match status" value="1"/>
</dbReference>
<dbReference type="Pfam" id="PF00169">
    <property type="entry name" value="PH"/>
    <property type="match status" value="1"/>
</dbReference>
<dbReference type="PROSITE" id="PS51016">
    <property type="entry name" value="MYTH4"/>
    <property type="match status" value="1"/>
</dbReference>
<evidence type="ECO:0000259" key="2">
    <source>
        <dbReference type="PROSITE" id="PS50003"/>
    </source>
</evidence>
<dbReference type="SUPFAM" id="SSF50729">
    <property type="entry name" value="PH domain-like"/>
    <property type="match status" value="1"/>
</dbReference>
<evidence type="ECO:0000256" key="1">
    <source>
        <dbReference type="SAM" id="MobiDB-lite"/>
    </source>
</evidence>
<dbReference type="Gene3D" id="1.20.80.10">
    <property type="match status" value="1"/>
</dbReference>
<evidence type="ECO:0000313" key="6">
    <source>
        <dbReference type="EMBL" id="MBN3294470.1"/>
    </source>
</evidence>